<evidence type="ECO:0000256" key="1">
    <source>
        <dbReference type="ARBA" id="ARBA00010541"/>
    </source>
</evidence>
<comment type="caution">
    <text evidence="5">The sequence shown here is derived from an EMBL/GenBank/DDBJ whole genome shotgun (WGS) entry which is preliminary data.</text>
</comment>
<organism evidence="5 6">
    <name type="scientific">Geodia barretti</name>
    <name type="common">Barrett's horny sponge</name>
    <dbReference type="NCBI Taxonomy" id="519541"/>
    <lineage>
        <taxon>Eukaryota</taxon>
        <taxon>Metazoa</taxon>
        <taxon>Porifera</taxon>
        <taxon>Demospongiae</taxon>
        <taxon>Heteroscleromorpha</taxon>
        <taxon>Tetractinellida</taxon>
        <taxon>Astrophorina</taxon>
        <taxon>Geodiidae</taxon>
        <taxon>Geodia</taxon>
    </lineage>
</organism>
<dbReference type="SUPFAM" id="SSF50494">
    <property type="entry name" value="Trypsin-like serine proteases"/>
    <property type="match status" value="1"/>
</dbReference>
<keyword evidence="6" id="KW-1185">Reference proteome</keyword>
<dbReference type="GO" id="GO:0006508">
    <property type="term" value="P:proteolysis"/>
    <property type="evidence" value="ECO:0007669"/>
    <property type="project" value="UniProtKB-KW"/>
</dbReference>
<comment type="similarity">
    <text evidence="1">Belongs to the peptidase S1C family.</text>
</comment>
<dbReference type="Proteomes" id="UP001174909">
    <property type="component" value="Unassembled WGS sequence"/>
</dbReference>
<dbReference type="GO" id="GO:0004252">
    <property type="term" value="F:serine-type endopeptidase activity"/>
    <property type="evidence" value="ECO:0007669"/>
    <property type="project" value="InterPro"/>
</dbReference>
<evidence type="ECO:0000256" key="4">
    <source>
        <dbReference type="SAM" id="MobiDB-lite"/>
    </source>
</evidence>
<evidence type="ECO:0000256" key="3">
    <source>
        <dbReference type="ARBA" id="ARBA00022801"/>
    </source>
</evidence>
<dbReference type="InterPro" id="IPR009003">
    <property type="entry name" value="Peptidase_S1_PA"/>
</dbReference>
<dbReference type="EMBL" id="CASHTH010000492">
    <property type="protein sequence ID" value="CAI8002679.1"/>
    <property type="molecule type" value="Genomic_DNA"/>
</dbReference>
<protein>
    <submittedName>
        <fullName evidence="5">Serine protease Do-like HtrA</fullName>
    </submittedName>
</protein>
<dbReference type="InterPro" id="IPR001940">
    <property type="entry name" value="Peptidase_S1C"/>
</dbReference>
<dbReference type="InterPro" id="IPR051201">
    <property type="entry name" value="Chloro_Bact_Ser_Proteases"/>
</dbReference>
<feature type="region of interest" description="Disordered" evidence="4">
    <location>
        <begin position="191"/>
        <end position="242"/>
    </location>
</feature>
<accession>A0AA35W8N7</accession>
<name>A0AA35W8N7_GEOBA</name>
<keyword evidence="2 5" id="KW-0645">Protease</keyword>
<evidence type="ECO:0000256" key="2">
    <source>
        <dbReference type="ARBA" id="ARBA00022670"/>
    </source>
</evidence>
<sequence length="280" mass="29181">MTLSDMVNQVRPAVVRIGTTTSVGTGVIFEATGQTAYVITNEHVVAGHRQVTVVVNDSDTYRGTVLGDDPVRDLAVVSICCGNFHPLPFGDASGLRAGDEVIAIGYALGLSGQASITRGIVSAIRYDSGHLSDVIQTDAAINPGNSGGPMLSRSGEILGINTFTIEQSRSGRPAEGLGFAVSGSTVQARIPRLRTAAANPTPTPNRRPQPTRTPSPRPSTPGDDAFIFGPVSGDLRHDPRNGNVESFNAGVSMLDVAVSGTSQSVPAIVRLLGLWIPDTK</sequence>
<evidence type="ECO:0000313" key="6">
    <source>
        <dbReference type="Proteomes" id="UP001174909"/>
    </source>
</evidence>
<dbReference type="PANTHER" id="PTHR43343">
    <property type="entry name" value="PEPTIDASE S12"/>
    <property type="match status" value="1"/>
</dbReference>
<dbReference type="PANTHER" id="PTHR43343:SF3">
    <property type="entry name" value="PROTEASE DO-LIKE 8, CHLOROPLASTIC"/>
    <property type="match status" value="1"/>
</dbReference>
<dbReference type="Gene3D" id="2.40.10.120">
    <property type="match status" value="1"/>
</dbReference>
<dbReference type="AlphaFoldDB" id="A0AA35W8N7"/>
<reference evidence="5" key="1">
    <citation type="submission" date="2023-03" db="EMBL/GenBank/DDBJ databases">
        <authorList>
            <person name="Steffen K."/>
            <person name="Cardenas P."/>
        </authorList>
    </citation>
    <scope>NUCLEOTIDE SEQUENCE</scope>
</reference>
<feature type="compositionally biased region" description="Pro residues" evidence="4">
    <location>
        <begin position="201"/>
        <end position="219"/>
    </location>
</feature>
<dbReference type="Pfam" id="PF13365">
    <property type="entry name" value="Trypsin_2"/>
    <property type="match status" value="1"/>
</dbReference>
<gene>
    <name evidence="5" type="ORF">GBAR_LOCUS3455</name>
</gene>
<evidence type="ECO:0000313" key="5">
    <source>
        <dbReference type="EMBL" id="CAI8002679.1"/>
    </source>
</evidence>
<proteinExistence type="inferred from homology"/>
<dbReference type="PRINTS" id="PR00834">
    <property type="entry name" value="PROTEASES2C"/>
</dbReference>
<keyword evidence="3" id="KW-0378">Hydrolase</keyword>